<organism evidence="3">
    <name type="scientific">marine sediment metagenome</name>
    <dbReference type="NCBI Taxonomy" id="412755"/>
    <lineage>
        <taxon>unclassified sequences</taxon>
        <taxon>metagenomes</taxon>
        <taxon>ecological metagenomes</taxon>
    </lineage>
</organism>
<protein>
    <submittedName>
        <fullName evidence="3">Uncharacterized protein</fullName>
    </submittedName>
</protein>
<gene>
    <name evidence="3" type="ORF">LCGC14_2498170</name>
</gene>
<evidence type="ECO:0000256" key="2">
    <source>
        <dbReference type="SAM" id="Phobius"/>
    </source>
</evidence>
<feature type="region of interest" description="Disordered" evidence="1">
    <location>
        <begin position="111"/>
        <end position="164"/>
    </location>
</feature>
<feature type="non-terminal residue" evidence="3">
    <location>
        <position position="226"/>
    </location>
</feature>
<dbReference type="AlphaFoldDB" id="A0A0F9BQN7"/>
<name>A0A0F9BQN7_9ZZZZ</name>
<sequence>MQTIDVVIIVGFVLASLGFWFLMAAIKRLIVGIVNFKLPKLPKLSKMLPRLPVLPSVQFSRNGSHYHANERYNPLLLQCILCGDFTRDVQTRAVRVVSDYDGIESTGKQFSLPGVTMTDQKTQKEASQQNNKHKNSGKQQKQHQKQKGQKQPKQQNNNSGNGKVFLGKVNTVYRDGHVGIVKLHSDLTMSSSLYTKSGSVLNLQQIQHDRQAVDFADTGEEVGLQF</sequence>
<reference evidence="3" key="1">
    <citation type="journal article" date="2015" name="Nature">
        <title>Complex archaea that bridge the gap between prokaryotes and eukaryotes.</title>
        <authorList>
            <person name="Spang A."/>
            <person name="Saw J.H."/>
            <person name="Jorgensen S.L."/>
            <person name="Zaremba-Niedzwiedzka K."/>
            <person name="Martijn J."/>
            <person name="Lind A.E."/>
            <person name="van Eijk R."/>
            <person name="Schleper C."/>
            <person name="Guy L."/>
            <person name="Ettema T.J."/>
        </authorList>
    </citation>
    <scope>NUCLEOTIDE SEQUENCE</scope>
</reference>
<proteinExistence type="predicted"/>
<feature type="compositionally biased region" description="Low complexity" evidence="1">
    <location>
        <begin position="151"/>
        <end position="163"/>
    </location>
</feature>
<keyword evidence="2" id="KW-1133">Transmembrane helix</keyword>
<comment type="caution">
    <text evidence="3">The sequence shown here is derived from an EMBL/GenBank/DDBJ whole genome shotgun (WGS) entry which is preliminary data.</text>
</comment>
<keyword evidence="2" id="KW-0812">Transmembrane</keyword>
<feature type="transmembrane region" description="Helical" evidence="2">
    <location>
        <begin position="6"/>
        <end position="26"/>
    </location>
</feature>
<evidence type="ECO:0000313" key="3">
    <source>
        <dbReference type="EMBL" id="KKL16177.1"/>
    </source>
</evidence>
<feature type="compositionally biased region" description="Basic residues" evidence="1">
    <location>
        <begin position="131"/>
        <end position="150"/>
    </location>
</feature>
<accession>A0A0F9BQN7</accession>
<evidence type="ECO:0000256" key="1">
    <source>
        <dbReference type="SAM" id="MobiDB-lite"/>
    </source>
</evidence>
<dbReference type="EMBL" id="LAZR01039769">
    <property type="protein sequence ID" value="KKL16177.1"/>
    <property type="molecule type" value="Genomic_DNA"/>
</dbReference>
<keyword evidence="2" id="KW-0472">Membrane</keyword>